<gene>
    <name evidence="2" type="ORF">HHX48_04140</name>
</gene>
<evidence type="ECO:0000313" key="3">
    <source>
        <dbReference type="Proteomes" id="UP000624419"/>
    </source>
</evidence>
<dbReference type="EMBL" id="JABBXD010000001">
    <property type="protein sequence ID" value="MBD3584926.1"/>
    <property type="molecule type" value="Genomic_DNA"/>
</dbReference>
<dbReference type="PANTHER" id="PTHR34385">
    <property type="entry name" value="D-ALANYL-D-ALANINE CARBOXYPEPTIDASE"/>
    <property type="match status" value="1"/>
</dbReference>
<sequence>MSTAWLGIDNPWLCDAGNGHRLHSDVVGPFVALQDAARADGVDCQLVSSFRDFNRQLSIWNRKWRGELPLLDLDGVPLNHARLSDVEKLHAILTWSALPGGSRHHWGTDIDVYDKESVMKRRHDFSLVDAEYRDNGPCAALALWLDEHAGSYGFMRPFLNWHGGVACELWHLSHQQTATRFEQSRCCATLADALRNSDMEGKQIVIKHIETLYEQYVLNKGTSS</sequence>
<dbReference type="InterPro" id="IPR052179">
    <property type="entry name" value="DD-CPase-like"/>
</dbReference>
<reference evidence="2 3" key="1">
    <citation type="submission" date="2020-04" db="EMBL/GenBank/DDBJ databases">
        <title>Salinimonas sp. HHU 13199.</title>
        <authorList>
            <person name="Cui X."/>
            <person name="Zhang D."/>
        </authorList>
    </citation>
    <scope>NUCLEOTIDE SEQUENCE [LARGE SCALE GENOMIC DNA]</scope>
    <source>
        <strain evidence="2 3">HHU 13199</strain>
    </source>
</reference>
<evidence type="ECO:0000259" key="1">
    <source>
        <dbReference type="Pfam" id="PF02557"/>
    </source>
</evidence>
<protein>
    <submittedName>
        <fullName evidence="2">M15 family metallopeptidase</fullName>
    </submittedName>
</protein>
<accession>A0ABR8LF93</accession>
<keyword evidence="3" id="KW-1185">Reference proteome</keyword>
<feature type="domain" description="D-alanyl-D-alanine carboxypeptidase-like core" evidence="1">
    <location>
        <begin position="20"/>
        <end position="174"/>
    </location>
</feature>
<evidence type="ECO:0000313" key="2">
    <source>
        <dbReference type="EMBL" id="MBD3584926.1"/>
    </source>
</evidence>
<dbReference type="SUPFAM" id="SSF55166">
    <property type="entry name" value="Hedgehog/DD-peptidase"/>
    <property type="match status" value="1"/>
</dbReference>
<dbReference type="Pfam" id="PF02557">
    <property type="entry name" value="VanY"/>
    <property type="match status" value="1"/>
</dbReference>
<dbReference type="InterPro" id="IPR003709">
    <property type="entry name" value="VanY-like_core_dom"/>
</dbReference>
<dbReference type="Gene3D" id="3.30.1380.10">
    <property type="match status" value="1"/>
</dbReference>
<comment type="caution">
    <text evidence="2">The sequence shown here is derived from an EMBL/GenBank/DDBJ whole genome shotgun (WGS) entry which is preliminary data.</text>
</comment>
<dbReference type="Proteomes" id="UP000624419">
    <property type="component" value="Unassembled WGS sequence"/>
</dbReference>
<dbReference type="InterPro" id="IPR009045">
    <property type="entry name" value="Zn_M74/Hedgehog-like"/>
</dbReference>
<organism evidence="2 3">
    <name type="scientific">Salinimonas profundi</name>
    <dbReference type="NCBI Taxonomy" id="2729140"/>
    <lineage>
        <taxon>Bacteria</taxon>
        <taxon>Pseudomonadati</taxon>
        <taxon>Pseudomonadota</taxon>
        <taxon>Gammaproteobacteria</taxon>
        <taxon>Alteromonadales</taxon>
        <taxon>Alteromonadaceae</taxon>
        <taxon>Alteromonas/Salinimonas group</taxon>
        <taxon>Salinimonas</taxon>
    </lineage>
</organism>
<dbReference type="PANTHER" id="PTHR34385:SF1">
    <property type="entry name" value="PEPTIDOGLYCAN L-ALANYL-D-GLUTAMATE ENDOPEPTIDASE CWLK"/>
    <property type="match status" value="1"/>
</dbReference>
<dbReference type="CDD" id="cd14847">
    <property type="entry name" value="DD-carboxypeptidase_like"/>
    <property type="match status" value="1"/>
</dbReference>
<dbReference type="RefSeq" id="WP_191022442.1">
    <property type="nucleotide sequence ID" value="NZ_JABBXD010000001.1"/>
</dbReference>
<proteinExistence type="predicted"/>
<name>A0ABR8LF93_9ALTE</name>